<keyword evidence="7 17" id="KW-1133">Transmembrane helix</keyword>
<evidence type="ECO:0000256" key="2">
    <source>
        <dbReference type="ARBA" id="ARBA00022676"/>
    </source>
</evidence>
<dbReference type="PANTHER" id="PTHR30474:SF2">
    <property type="entry name" value="PEPTIDOGLYCAN GLYCOSYLTRANSFERASE FTSW-RELATED"/>
    <property type="match status" value="1"/>
</dbReference>
<dbReference type="EMBL" id="QRUJ01000021">
    <property type="protein sequence ID" value="RGR52512.1"/>
    <property type="molecule type" value="Genomic_DNA"/>
</dbReference>
<feature type="transmembrane region" description="Helical" evidence="17">
    <location>
        <begin position="281"/>
        <end position="307"/>
    </location>
</feature>
<proteinExistence type="inferred from homology"/>
<evidence type="ECO:0000313" key="19">
    <source>
        <dbReference type="Proteomes" id="UP000266066"/>
    </source>
</evidence>
<dbReference type="RefSeq" id="WP_118392568.1">
    <property type="nucleotide sequence ID" value="NZ_QRUJ01000021.1"/>
</dbReference>
<keyword evidence="6" id="KW-0573">Peptidoglycan synthesis</keyword>
<dbReference type="GO" id="GO:0009252">
    <property type="term" value="P:peptidoglycan biosynthetic process"/>
    <property type="evidence" value="ECO:0007669"/>
    <property type="project" value="UniProtKB-KW"/>
</dbReference>
<feature type="transmembrane region" description="Helical" evidence="17">
    <location>
        <begin position="150"/>
        <end position="166"/>
    </location>
</feature>
<gene>
    <name evidence="18" type="ORF">DWY38_14235</name>
</gene>
<evidence type="ECO:0000256" key="14">
    <source>
        <dbReference type="ARBA" id="ARBA00044770"/>
    </source>
</evidence>
<evidence type="ECO:0000256" key="11">
    <source>
        <dbReference type="ARBA" id="ARBA00038053"/>
    </source>
</evidence>
<feature type="transmembrane region" description="Helical" evidence="17">
    <location>
        <begin position="53"/>
        <end position="74"/>
    </location>
</feature>
<evidence type="ECO:0000256" key="4">
    <source>
        <dbReference type="ARBA" id="ARBA00022692"/>
    </source>
</evidence>
<feature type="transmembrane region" description="Helical" evidence="17">
    <location>
        <begin position="197"/>
        <end position="214"/>
    </location>
</feature>
<evidence type="ECO:0000256" key="6">
    <source>
        <dbReference type="ARBA" id="ARBA00022984"/>
    </source>
</evidence>
<dbReference type="AlphaFoldDB" id="A0A395UX48"/>
<feature type="transmembrane region" description="Helical" evidence="17">
    <location>
        <begin position="172"/>
        <end position="190"/>
    </location>
</feature>
<keyword evidence="8 17" id="KW-0472">Membrane</keyword>
<evidence type="ECO:0000256" key="3">
    <source>
        <dbReference type="ARBA" id="ARBA00022679"/>
    </source>
</evidence>
<dbReference type="GO" id="GO:0008360">
    <property type="term" value="P:regulation of cell shape"/>
    <property type="evidence" value="ECO:0007669"/>
    <property type="project" value="UniProtKB-KW"/>
</dbReference>
<comment type="caution">
    <text evidence="18">The sequence shown here is derived from an EMBL/GenBank/DDBJ whole genome shotgun (WGS) entry which is preliminary data.</text>
</comment>
<keyword evidence="5" id="KW-0133">Cell shape</keyword>
<sequence length="395" mass="44127">MKVKGIKKKKRLKEIMDKIYKPYYNLFFIALFIAVLGILMITSETYTESGLFYVSRQVTFILIGILFIITGAHIDIVKWLYKSSKLLYVLCILLLILLVTPLGVSSHGATRWLRVPFIQLQPVELTKIAVIVLLSAFIYRKNRYCRSVKFTLYCWLFGLIPALLTLKISSDLSSALIILVITFGITLIFNRTKKIHIVVLMIAVVAIVGYILHIKSNLPDPMQINDYSYRIARIVGWLYPDRYPDAAYQSQNALYSIGSGGLLGVGIGKMQVNVPEGHTDFIFVILTHQLGIFGGICLILCYVYLLFQILRIAMDAVSLYETVLVIGILLHIATQIIVNIGVCTSLLPNTGLPLPLVSYGGSSVLVNFAELAICVTVSKKSVIKASKKIAKEELK</sequence>
<evidence type="ECO:0000256" key="7">
    <source>
        <dbReference type="ARBA" id="ARBA00022989"/>
    </source>
</evidence>
<dbReference type="PANTHER" id="PTHR30474">
    <property type="entry name" value="CELL CYCLE PROTEIN"/>
    <property type="match status" value="1"/>
</dbReference>
<evidence type="ECO:0000256" key="16">
    <source>
        <dbReference type="ARBA" id="ARBA00049966"/>
    </source>
</evidence>
<dbReference type="GO" id="GO:0032153">
    <property type="term" value="C:cell division site"/>
    <property type="evidence" value="ECO:0007669"/>
    <property type="project" value="TreeGrafter"/>
</dbReference>
<feature type="transmembrane region" description="Helical" evidence="17">
    <location>
        <begin position="359"/>
        <end position="378"/>
    </location>
</feature>
<reference evidence="18 19" key="1">
    <citation type="submission" date="2018-08" db="EMBL/GenBank/DDBJ databases">
        <title>A genome reference for cultivated species of the human gut microbiota.</title>
        <authorList>
            <person name="Zou Y."/>
            <person name="Xue W."/>
            <person name="Luo G."/>
        </authorList>
    </citation>
    <scope>NUCLEOTIDE SEQUENCE [LARGE SCALE GENOMIC DNA]</scope>
    <source>
        <strain evidence="18 19">AF25-15</strain>
    </source>
</reference>
<dbReference type="GO" id="GO:0005886">
    <property type="term" value="C:plasma membrane"/>
    <property type="evidence" value="ECO:0007669"/>
    <property type="project" value="TreeGrafter"/>
</dbReference>
<feature type="transmembrane region" description="Helical" evidence="17">
    <location>
        <begin position="116"/>
        <end position="138"/>
    </location>
</feature>
<evidence type="ECO:0000256" key="17">
    <source>
        <dbReference type="SAM" id="Phobius"/>
    </source>
</evidence>
<protein>
    <recommendedName>
        <fullName evidence="12">Probable peptidoglycan glycosyltransferase FtsW</fullName>
        <ecNumber evidence="14">2.4.99.28</ecNumber>
    </recommendedName>
    <alternativeName>
        <fullName evidence="13">Cell division protein FtsW</fullName>
    </alternativeName>
    <alternativeName>
        <fullName evidence="10">Cell wall polymerase</fullName>
    </alternativeName>
    <alternativeName>
        <fullName evidence="9">Peptidoglycan polymerase</fullName>
    </alternativeName>
</protein>
<keyword evidence="4 17" id="KW-0812">Transmembrane</keyword>
<comment type="catalytic activity">
    <reaction evidence="15">
        <text>[GlcNAc-(1-&gt;4)-Mur2Ac(oyl-L-Ala-gamma-D-Glu-L-Lys-D-Ala-D-Ala)](n)-di-trans,octa-cis-undecaprenyl diphosphate + beta-D-GlcNAc-(1-&gt;4)-Mur2Ac(oyl-L-Ala-gamma-D-Glu-L-Lys-D-Ala-D-Ala)-di-trans,octa-cis-undecaprenyl diphosphate = [GlcNAc-(1-&gt;4)-Mur2Ac(oyl-L-Ala-gamma-D-Glu-L-Lys-D-Ala-D-Ala)](n+1)-di-trans,octa-cis-undecaprenyl diphosphate + di-trans,octa-cis-undecaprenyl diphosphate + H(+)</text>
        <dbReference type="Rhea" id="RHEA:23708"/>
        <dbReference type="Rhea" id="RHEA-COMP:9602"/>
        <dbReference type="Rhea" id="RHEA-COMP:9603"/>
        <dbReference type="ChEBI" id="CHEBI:15378"/>
        <dbReference type="ChEBI" id="CHEBI:58405"/>
        <dbReference type="ChEBI" id="CHEBI:60033"/>
        <dbReference type="ChEBI" id="CHEBI:78435"/>
        <dbReference type="EC" id="2.4.99.28"/>
    </reaction>
</comment>
<dbReference type="InterPro" id="IPR001182">
    <property type="entry name" value="FtsW/RodA"/>
</dbReference>
<organism evidence="18 19">
    <name type="scientific">Agathobacter rectalis</name>
    <dbReference type="NCBI Taxonomy" id="39491"/>
    <lineage>
        <taxon>Bacteria</taxon>
        <taxon>Bacillati</taxon>
        <taxon>Bacillota</taxon>
        <taxon>Clostridia</taxon>
        <taxon>Lachnospirales</taxon>
        <taxon>Lachnospiraceae</taxon>
        <taxon>Agathobacter</taxon>
    </lineage>
</organism>
<evidence type="ECO:0000256" key="10">
    <source>
        <dbReference type="ARBA" id="ARBA00033270"/>
    </source>
</evidence>
<comment type="similarity">
    <text evidence="11">Belongs to the SEDS family. FtsW subfamily.</text>
</comment>
<name>A0A395UX48_9FIRM</name>
<dbReference type="GO" id="GO:0008955">
    <property type="term" value="F:peptidoglycan glycosyltransferase activity"/>
    <property type="evidence" value="ECO:0007669"/>
    <property type="project" value="UniProtKB-EC"/>
</dbReference>
<feature type="transmembrane region" description="Helical" evidence="17">
    <location>
        <begin position="86"/>
        <end position="104"/>
    </location>
</feature>
<dbReference type="EC" id="2.4.99.28" evidence="14"/>
<evidence type="ECO:0000313" key="18">
    <source>
        <dbReference type="EMBL" id="RGR52512.1"/>
    </source>
</evidence>
<evidence type="ECO:0000256" key="12">
    <source>
        <dbReference type="ARBA" id="ARBA00041185"/>
    </source>
</evidence>
<evidence type="ECO:0000256" key="15">
    <source>
        <dbReference type="ARBA" id="ARBA00049902"/>
    </source>
</evidence>
<evidence type="ECO:0000256" key="8">
    <source>
        <dbReference type="ARBA" id="ARBA00023136"/>
    </source>
</evidence>
<accession>A0A395UX48</accession>
<dbReference type="GO" id="GO:0015648">
    <property type="term" value="F:lipid-linked peptidoglycan transporter activity"/>
    <property type="evidence" value="ECO:0007669"/>
    <property type="project" value="TreeGrafter"/>
</dbReference>
<dbReference type="GO" id="GO:0051301">
    <property type="term" value="P:cell division"/>
    <property type="evidence" value="ECO:0007669"/>
    <property type="project" value="InterPro"/>
</dbReference>
<dbReference type="Pfam" id="PF01098">
    <property type="entry name" value="FTSW_RODA_SPOVE"/>
    <property type="match status" value="1"/>
</dbReference>
<evidence type="ECO:0000256" key="1">
    <source>
        <dbReference type="ARBA" id="ARBA00004141"/>
    </source>
</evidence>
<keyword evidence="3" id="KW-0808">Transferase</keyword>
<feature type="transmembrane region" description="Helical" evidence="17">
    <location>
        <begin position="319"/>
        <end position="347"/>
    </location>
</feature>
<comment type="function">
    <text evidence="16">Peptidoglycan polymerase that is essential for cell division.</text>
</comment>
<evidence type="ECO:0000256" key="13">
    <source>
        <dbReference type="ARBA" id="ARBA00041418"/>
    </source>
</evidence>
<dbReference type="Proteomes" id="UP000266066">
    <property type="component" value="Unassembled WGS sequence"/>
</dbReference>
<evidence type="ECO:0000256" key="9">
    <source>
        <dbReference type="ARBA" id="ARBA00032370"/>
    </source>
</evidence>
<feature type="transmembrane region" description="Helical" evidence="17">
    <location>
        <begin position="21"/>
        <end position="41"/>
    </location>
</feature>
<keyword evidence="2" id="KW-0328">Glycosyltransferase</keyword>
<evidence type="ECO:0000256" key="5">
    <source>
        <dbReference type="ARBA" id="ARBA00022960"/>
    </source>
</evidence>
<comment type="subcellular location">
    <subcellularLocation>
        <location evidence="1">Membrane</location>
        <topology evidence="1">Multi-pass membrane protein</topology>
    </subcellularLocation>
</comment>